<evidence type="ECO:0000313" key="2">
    <source>
        <dbReference type="Proteomes" id="UP000515121"/>
    </source>
</evidence>
<dbReference type="InterPro" id="IPR013103">
    <property type="entry name" value="RVT_2"/>
</dbReference>
<gene>
    <name evidence="3" type="primary">LOC111303965</name>
</gene>
<dbReference type="RefSeq" id="XP_022756254.1">
    <property type="nucleotide sequence ID" value="XM_022900519.1"/>
</dbReference>
<dbReference type="PANTHER" id="PTHR11439:SF502">
    <property type="entry name" value="SECRETED RXLR EFFECTOR PROTEIN 161-LIKE"/>
    <property type="match status" value="1"/>
</dbReference>
<name>A0A6P5ZU13_DURZI</name>
<reference evidence="3" key="1">
    <citation type="submission" date="2025-08" db="UniProtKB">
        <authorList>
            <consortium name="RefSeq"/>
        </authorList>
    </citation>
    <scope>IDENTIFICATION</scope>
    <source>
        <tissue evidence="3">Fruit stalk</tissue>
    </source>
</reference>
<dbReference type="PANTHER" id="PTHR11439">
    <property type="entry name" value="GAG-POL-RELATED RETROTRANSPOSON"/>
    <property type="match status" value="1"/>
</dbReference>
<keyword evidence="2" id="KW-1185">Reference proteome</keyword>
<dbReference type="GeneID" id="111303965"/>
<protein>
    <submittedName>
        <fullName evidence="3">Uncharacterized protein LOC111303965</fullName>
    </submittedName>
</protein>
<accession>A0A6P5ZU13</accession>
<sequence>MSYFLGMEIHQDRQRIFICQRKYANEILNKFGMENCEPVSTPLALNEKFIKEDEADKVDGSVYISLVGCLLYLTATRPEIMYAVNLLSRFIQSPSELHFKAAKRVLRYVKGSNELRF</sequence>
<dbReference type="Proteomes" id="UP000515121">
    <property type="component" value="Unplaced"/>
</dbReference>
<dbReference type="KEGG" id="dzi:111303965"/>
<evidence type="ECO:0000259" key="1">
    <source>
        <dbReference type="Pfam" id="PF07727"/>
    </source>
</evidence>
<dbReference type="AlphaFoldDB" id="A0A6P5ZU13"/>
<dbReference type="Pfam" id="PF07727">
    <property type="entry name" value="RVT_2"/>
    <property type="match status" value="1"/>
</dbReference>
<organism evidence="2 3">
    <name type="scientific">Durio zibethinus</name>
    <name type="common">Durian</name>
    <dbReference type="NCBI Taxonomy" id="66656"/>
    <lineage>
        <taxon>Eukaryota</taxon>
        <taxon>Viridiplantae</taxon>
        <taxon>Streptophyta</taxon>
        <taxon>Embryophyta</taxon>
        <taxon>Tracheophyta</taxon>
        <taxon>Spermatophyta</taxon>
        <taxon>Magnoliopsida</taxon>
        <taxon>eudicotyledons</taxon>
        <taxon>Gunneridae</taxon>
        <taxon>Pentapetalae</taxon>
        <taxon>rosids</taxon>
        <taxon>malvids</taxon>
        <taxon>Malvales</taxon>
        <taxon>Malvaceae</taxon>
        <taxon>Helicteroideae</taxon>
        <taxon>Durio</taxon>
    </lineage>
</organism>
<proteinExistence type="predicted"/>
<evidence type="ECO:0000313" key="3">
    <source>
        <dbReference type="RefSeq" id="XP_022756254.1"/>
    </source>
</evidence>
<feature type="domain" description="Reverse transcriptase Ty1/copia-type" evidence="1">
    <location>
        <begin position="2"/>
        <end position="43"/>
    </location>
</feature>
<dbReference type="OrthoDB" id="413760at2759"/>